<organism evidence="1 2">
    <name type="scientific">Ancylostoma duodenale</name>
    <dbReference type="NCBI Taxonomy" id="51022"/>
    <lineage>
        <taxon>Eukaryota</taxon>
        <taxon>Metazoa</taxon>
        <taxon>Ecdysozoa</taxon>
        <taxon>Nematoda</taxon>
        <taxon>Chromadorea</taxon>
        <taxon>Rhabditida</taxon>
        <taxon>Rhabditina</taxon>
        <taxon>Rhabditomorpha</taxon>
        <taxon>Strongyloidea</taxon>
        <taxon>Ancylostomatidae</taxon>
        <taxon>Ancylostomatinae</taxon>
        <taxon>Ancylostoma</taxon>
    </lineage>
</organism>
<evidence type="ECO:0000313" key="2">
    <source>
        <dbReference type="Proteomes" id="UP000054047"/>
    </source>
</evidence>
<gene>
    <name evidence="1" type="ORF">ANCDUO_26100</name>
</gene>
<name>A0A0C2C2W5_9BILA</name>
<dbReference type="EMBL" id="KN782000">
    <property type="protein sequence ID" value="KIH43887.1"/>
    <property type="molecule type" value="Genomic_DNA"/>
</dbReference>
<reference evidence="1 2" key="1">
    <citation type="submission" date="2013-12" db="EMBL/GenBank/DDBJ databases">
        <title>Draft genome of the parsitic nematode Ancylostoma duodenale.</title>
        <authorList>
            <person name="Mitreva M."/>
        </authorList>
    </citation>
    <scope>NUCLEOTIDE SEQUENCE [LARGE SCALE GENOMIC DNA]</scope>
    <source>
        <strain evidence="1 2">Zhejiang</strain>
    </source>
</reference>
<dbReference type="OrthoDB" id="5848222at2759"/>
<dbReference type="AlphaFoldDB" id="A0A0C2C2W5"/>
<sequence>MEMRMLWWMDGIKQKDWKCNQDLRQRFGVVALADKLREARLRWFGHILCADGEKVCRIGFDVEVQGKRSKERPKQRSLDTLPISSCLLFIPTRRTTGQYGVKESAKRTPLKKREKR</sequence>
<evidence type="ECO:0000313" key="1">
    <source>
        <dbReference type="EMBL" id="KIH43887.1"/>
    </source>
</evidence>
<proteinExistence type="predicted"/>
<accession>A0A0C2C2W5</accession>
<protein>
    <recommendedName>
        <fullName evidence="3">Reverse transcriptase domain-containing protein</fullName>
    </recommendedName>
</protein>
<keyword evidence="2" id="KW-1185">Reference proteome</keyword>
<dbReference type="Proteomes" id="UP000054047">
    <property type="component" value="Unassembled WGS sequence"/>
</dbReference>
<evidence type="ECO:0008006" key="3">
    <source>
        <dbReference type="Google" id="ProtNLM"/>
    </source>
</evidence>